<reference evidence="2" key="1">
    <citation type="submission" date="2015-12" db="EMBL/GenBank/DDBJ databases">
        <title>Gene expression during late stages of embryo sac development: a critical building block for successful pollen-pistil interactions.</title>
        <authorList>
            <person name="Liu Y."/>
            <person name="Joly V."/>
            <person name="Sabar M."/>
            <person name="Matton D.P."/>
        </authorList>
    </citation>
    <scope>NUCLEOTIDE SEQUENCE</scope>
</reference>
<organism evidence="2">
    <name type="scientific">Solanum chacoense</name>
    <name type="common">Chaco potato</name>
    <dbReference type="NCBI Taxonomy" id="4108"/>
    <lineage>
        <taxon>Eukaryota</taxon>
        <taxon>Viridiplantae</taxon>
        <taxon>Streptophyta</taxon>
        <taxon>Embryophyta</taxon>
        <taxon>Tracheophyta</taxon>
        <taxon>Spermatophyta</taxon>
        <taxon>Magnoliopsida</taxon>
        <taxon>eudicotyledons</taxon>
        <taxon>Gunneridae</taxon>
        <taxon>Pentapetalae</taxon>
        <taxon>asterids</taxon>
        <taxon>lamiids</taxon>
        <taxon>Solanales</taxon>
        <taxon>Solanaceae</taxon>
        <taxon>Solanoideae</taxon>
        <taxon>Solaneae</taxon>
        <taxon>Solanum</taxon>
    </lineage>
</organism>
<dbReference type="GO" id="GO:0005635">
    <property type="term" value="C:nuclear envelope"/>
    <property type="evidence" value="ECO:0007669"/>
    <property type="project" value="TreeGrafter"/>
</dbReference>
<name>A0A0V0HUD9_SOLCH</name>
<dbReference type="PANTHER" id="PTHR33416">
    <property type="entry name" value="NUCLEAR PORE COMPLEX PROTEIN NUP1"/>
    <property type="match status" value="1"/>
</dbReference>
<sequence>MAAAGDGRTASSSAYEGGGAGGKFRRRPFRKNQTTPYDRPPTALRNPSWLTKLVVDPATKLITSGARRFFSSIFQKRLTPAPTPLPLPPMPLPPPPEARQESKDVQQESCLKDHAGAVVATGHEVRNAACSSEDSAFSELEQLLKQKTFSR</sequence>
<dbReference type="GO" id="GO:0016973">
    <property type="term" value="P:poly(A)+ mRNA export from nucleus"/>
    <property type="evidence" value="ECO:0007669"/>
    <property type="project" value="TreeGrafter"/>
</dbReference>
<proteinExistence type="predicted"/>
<dbReference type="EMBL" id="GEDG01015036">
    <property type="protein sequence ID" value="JAP23844.1"/>
    <property type="molecule type" value="Transcribed_RNA"/>
</dbReference>
<dbReference type="AlphaFoldDB" id="A0A0V0HUD9"/>
<feature type="compositionally biased region" description="Basic and acidic residues" evidence="1">
    <location>
        <begin position="98"/>
        <end position="108"/>
    </location>
</feature>
<feature type="region of interest" description="Disordered" evidence="1">
    <location>
        <begin position="78"/>
        <end position="108"/>
    </location>
</feature>
<evidence type="ECO:0000313" key="2">
    <source>
        <dbReference type="EMBL" id="JAP23844.1"/>
    </source>
</evidence>
<accession>A0A0V0HUD9</accession>
<evidence type="ECO:0000256" key="1">
    <source>
        <dbReference type="SAM" id="MobiDB-lite"/>
    </source>
</evidence>
<protein>
    <submittedName>
        <fullName evidence="2">Putative ovule protein</fullName>
    </submittedName>
</protein>
<feature type="region of interest" description="Disordered" evidence="1">
    <location>
        <begin position="1"/>
        <end position="48"/>
    </location>
</feature>
<dbReference type="GO" id="GO:0071763">
    <property type="term" value="P:nuclear membrane organization"/>
    <property type="evidence" value="ECO:0007669"/>
    <property type="project" value="TreeGrafter"/>
</dbReference>
<feature type="compositionally biased region" description="Pro residues" evidence="1">
    <location>
        <begin position="81"/>
        <end position="97"/>
    </location>
</feature>
<dbReference type="PANTHER" id="PTHR33416:SF20">
    <property type="entry name" value="NUCLEAR PORE COMPLEX PROTEIN NUP1"/>
    <property type="match status" value="1"/>
</dbReference>